<feature type="chain" id="PRO_5016075986" evidence="1">
    <location>
        <begin position="25"/>
        <end position="159"/>
    </location>
</feature>
<dbReference type="OrthoDB" id="1783168at2"/>
<dbReference type="Proteomes" id="UP000247978">
    <property type="component" value="Unassembled WGS sequence"/>
</dbReference>
<comment type="caution">
    <text evidence="2">The sequence shown here is derived from an EMBL/GenBank/DDBJ whole genome shotgun (WGS) entry which is preliminary data.</text>
</comment>
<keyword evidence="3" id="KW-1185">Reference proteome</keyword>
<reference evidence="2 3" key="1">
    <citation type="submission" date="2018-05" db="EMBL/GenBank/DDBJ databases">
        <title>Genomic Encyclopedia of Type Strains, Phase IV (KMG-IV): sequencing the most valuable type-strain genomes for metagenomic binning, comparative biology and taxonomic classification.</title>
        <authorList>
            <person name="Goeker M."/>
        </authorList>
    </citation>
    <scope>NUCLEOTIDE SEQUENCE [LARGE SCALE GENOMIC DNA]</scope>
    <source>
        <strain evidence="2 3">DSM 28556</strain>
    </source>
</reference>
<accession>A0A2V3WC12</accession>
<dbReference type="PROSITE" id="PS51257">
    <property type="entry name" value="PROKAR_LIPOPROTEIN"/>
    <property type="match status" value="1"/>
</dbReference>
<gene>
    <name evidence="2" type="ORF">DFR56_10884</name>
</gene>
<protein>
    <submittedName>
        <fullName evidence="2">Uncharacterized protein</fullName>
    </submittedName>
</protein>
<proteinExistence type="predicted"/>
<evidence type="ECO:0000256" key="1">
    <source>
        <dbReference type="SAM" id="SignalP"/>
    </source>
</evidence>
<name>A0A2V3WC12_9BACI</name>
<organism evidence="2 3">
    <name type="scientific">Pseudogracilibacillus auburnensis</name>
    <dbReference type="NCBI Taxonomy" id="1494959"/>
    <lineage>
        <taxon>Bacteria</taxon>
        <taxon>Bacillati</taxon>
        <taxon>Bacillota</taxon>
        <taxon>Bacilli</taxon>
        <taxon>Bacillales</taxon>
        <taxon>Bacillaceae</taxon>
        <taxon>Pseudogracilibacillus</taxon>
    </lineage>
</organism>
<dbReference type="AlphaFoldDB" id="A0A2V3WC12"/>
<dbReference type="EMBL" id="QJJQ01000008">
    <property type="protein sequence ID" value="PXW86269.1"/>
    <property type="molecule type" value="Genomic_DNA"/>
</dbReference>
<evidence type="ECO:0000313" key="3">
    <source>
        <dbReference type="Proteomes" id="UP000247978"/>
    </source>
</evidence>
<dbReference type="RefSeq" id="WP_110395687.1">
    <property type="nucleotide sequence ID" value="NZ_JBHUHB010000001.1"/>
</dbReference>
<keyword evidence="1" id="KW-0732">Signal</keyword>
<sequence length="159" mass="17372">MKKIIVMFLSVICILSLTSCGEFAKDKVLDKYNQVVESAGDMVIHKDNELVGNREMGVNSYVGTYTAEYDNFTGQEILFGGTSVEKGNGTTLKWHAESNSETGTFTLSFAGGSDPVSVLMDDEGEFEEEIELASGSNYIYMDGENFTGNIQLSISEVND</sequence>
<feature type="signal peptide" evidence="1">
    <location>
        <begin position="1"/>
        <end position="24"/>
    </location>
</feature>
<evidence type="ECO:0000313" key="2">
    <source>
        <dbReference type="EMBL" id="PXW86269.1"/>
    </source>
</evidence>